<accession>G3HUX1</accession>
<dbReference type="AlphaFoldDB" id="G3HUX1"/>
<evidence type="ECO:0000313" key="2">
    <source>
        <dbReference type="Proteomes" id="UP000001075"/>
    </source>
</evidence>
<reference evidence="2" key="1">
    <citation type="journal article" date="2011" name="Nat. Biotechnol.">
        <title>The genomic sequence of the Chinese hamster ovary (CHO)-K1 cell line.</title>
        <authorList>
            <person name="Xu X."/>
            <person name="Nagarajan H."/>
            <person name="Lewis N.E."/>
            <person name="Pan S."/>
            <person name="Cai Z."/>
            <person name="Liu X."/>
            <person name="Chen W."/>
            <person name="Xie M."/>
            <person name="Wang W."/>
            <person name="Hammond S."/>
            <person name="Andersen M.R."/>
            <person name="Neff N."/>
            <person name="Passarelli B."/>
            <person name="Koh W."/>
            <person name="Fan H.C."/>
            <person name="Wang J."/>
            <person name="Gui Y."/>
            <person name="Lee K.H."/>
            <person name="Betenbaugh M.J."/>
            <person name="Quake S.R."/>
            <person name="Famili I."/>
            <person name="Palsson B.O."/>
            <person name="Wang J."/>
        </authorList>
    </citation>
    <scope>NUCLEOTIDE SEQUENCE [LARGE SCALE GENOMIC DNA]</scope>
    <source>
        <strain evidence="2">CHO K1 cell line</strain>
    </source>
</reference>
<gene>
    <name evidence="1" type="ORF">I79_014741</name>
</gene>
<dbReference type="EMBL" id="JH000756">
    <property type="protein sequence ID" value="EGV91658.1"/>
    <property type="molecule type" value="Genomic_DNA"/>
</dbReference>
<name>G3HUX1_CRIGR</name>
<dbReference type="Proteomes" id="UP000001075">
    <property type="component" value="Unassembled WGS sequence"/>
</dbReference>
<organism evidence="1 2">
    <name type="scientific">Cricetulus griseus</name>
    <name type="common">Chinese hamster</name>
    <name type="synonym">Cricetulus barabensis griseus</name>
    <dbReference type="NCBI Taxonomy" id="10029"/>
    <lineage>
        <taxon>Eukaryota</taxon>
        <taxon>Metazoa</taxon>
        <taxon>Chordata</taxon>
        <taxon>Craniata</taxon>
        <taxon>Vertebrata</taxon>
        <taxon>Euteleostomi</taxon>
        <taxon>Mammalia</taxon>
        <taxon>Eutheria</taxon>
        <taxon>Euarchontoglires</taxon>
        <taxon>Glires</taxon>
        <taxon>Rodentia</taxon>
        <taxon>Myomorpha</taxon>
        <taxon>Muroidea</taxon>
        <taxon>Cricetidae</taxon>
        <taxon>Cricetinae</taxon>
        <taxon>Cricetulus</taxon>
    </lineage>
</organism>
<dbReference type="InParanoid" id="G3HUX1"/>
<sequence>MYSHTYSVGGLVRDNKLVKLGCHEQRERSKFPSLASHCCLHDSHDLSSFIIMQSCLRVGIL</sequence>
<protein>
    <submittedName>
        <fullName evidence="1">Uncharacterized protein</fullName>
    </submittedName>
</protein>
<evidence type="ECO:0000313" key="1">
    <source>
        <dbReference type="EMBL" id="EGV91658.1"/>
    </source>
</evidence>
<proteinExistence type="predicted"/>